<feature type="region of interest" description="Disordered" evidence="1">
    <location>
        <begin position="139"/>
        <end position="175"/>
    </location>
</feature>
<gene>
    <name evidence="2" type="ORF">B7463_g10063</name>
</gene>
<feature type="region of interest" description="Disordered" evidence="1">
    <location>
        <begin position="342"/>
        <end position="396"/>
    </location>
</feature>
<feature type="compositionally biased region" description="Acidic residues" evidence="1">
    <location>
        <begin position="157"/>
        <end position="173"/>
    </location>
</feature>
<sequence>MKCPPIDQLVYECMFPKPKPTDPQNFQALLQRQLVPEVRLETQAFYGHLSSQEAKYPGLDYSYKPHRVRLSRYTWHRRLFRAFDNLGLTESEIASLTKWEGTRWAKERFEKEQGVTIRDTTADDIADWVEPEFRSAAVRSPMRAEVEEMEGLQGASEADDDLQAADDGEESDSELNSVGIELNERLRAAVAQREAGNVGTVMDEEWEQWLKEAAEAGGLPLLTPDLRLSPNANLPGTRPATETFPLHPRVLNAARLGQWQQIPDFLHDMVRQNILANERRLQNHTARPAAASPSVTGSTSENPSHPPRHEVSGQQRVFGAIQFLEATAPRAATSDRRPAAAPIIHNSTTSNASAVPGSSPLARGTRPFLRPSTGSVGFIRRSARPPSPWQHSSSDS</sequence>
<feature type="compositionally biased region" description="Polar residues" evidence="1">
    <location>
        <begin position="293"/>
        <end position="303"/>
    </location>
</feature>
<accession>A0A3E2GYS1</accession>
<proteinExistence type="predicted"/>
<evidence type="ECO:0000313" key="2">
    <source>
        <dbReference type="EMBL" id="RFU26269.1"/>
    </source>
</evidence>
<dbReference type="STRING" id="5539.A0A3E2GYS1"/>
<feature type="region of interest" description="Disordered" evidence="1">
    <location>
        <begin position="281"/>
        <end position="311"/>
    </location>
</feature>
<protein>
    <submittedName>
        <fullName evidence="2">Uncharacterized protein</fullName>
    </submittedName>
</protein>
<evidence type="ECO:0000256" key="1">
    <source>
        <dbReference type="SAM" id="MobiDB-lite"/>
    </source>
</evidence>
<comment type="caution">
    <text evidence="2">The sequence shown here is derived from an EMBL/GenBank/DDBJ whole genome shotgun (WGS) entry which is preliminary data.</text>
</comment>
<dbReference type="OMA" id="TDPQNFQ"/>
<dbReference type="Proteomes" id="UP000258309">
    <property type="component" value="Unassembled WGS sequence"/>
</dbReference>
<dbReference type="EMBL" id="NCSJ02000272">
    <property type="protein sequence ID" value="RFU26269.1"/>
    <property type="molecule type" value="Genomic_DNA"/>
</dbReference>
<dbReference type="AlphaFoldDB" id="A0A3E2GYS1"/>
<evidence type="ECO:0000313" key="3">
    <source>
        <dbReference type="Proteomes" id="UP000258309"/>
    </source>
</evidence>
<dbReference type="OrthoDB" id="4106209at2759"/>
<feature type="non-terminal residue" evidence="2">
    <location>
        <position position="1"/>
    </location>
</feature>
<reference evidence="2 3" key="1">
    <citation type="submission" date="2018-05" db="EMBL/GenBank/DDBJ databases">
        <title>Draft genome sequence of Scytalidium lignicola DSM 105466, a ubiquitous saprotrophic fungus.</title>
        <authorList>
            <person name="Buettner E."/>
            <person name="Gebauer A.M."/>
            <person name="Hofrichter M."/>
            <person name="Liers C."/>
            <person name="Kellner H."/>
        </authorList>
    </citation>
    <scope>NUCLEOTIDE SEQUENCE [LARGE SCALE GENOMIC DNA]</scope>
    <source>
        <strain evidence="2 3">DSM 105466</strain>
    </source>
</reference>
<feature type="non-terminal residue" evidence="2">
    <location>
        <position position="396"/>
    </location>
</feature>
<name>A0A3E2GYS1_SCYLI</name>
<organism evidence="2 3">
    <name type="scientific">Scytalidium lignicola</name>
    <name type="common">Hyphomycete</name>
    <dbReference type="NCBI Taxonomy" id="5539"/>
    <lineage>
        <taxon>Eukaryota</taxon>
        <taxon>Fungi</taxon>
        <taxon>Dikarya</taxon>
        <taxon>Ascomycota</taxon>
        <taxon>Pezizomycotina</taxon>
        <taxon>Leotiomycetes</taxon>
        <taxon>Leotiomycetes incertae sedis</taxon>
        <taxon>Scytalidium</taxon>
    </lineage>
</organism>
<keyword evidence="3" id="KW-1185">Reference proteome</keyword>